<reference evidence="2 3" key="1">
    <citation type="journal article" date="2023" name="Sci. Data">
        <title>Genome assembly of the Korean intertidal mud-creeper Batillaria attramentaria.</title>
        <authorList>
            <person name="Patra A.K."/>
            <person name="Ho P.T."/>
            <person name="Jun S."/>
            <person name="Lee S.J."/>
            <person name="Kim Y."/>
            <person name="Won Y.J."/>
        </authorList>
    </citation>
    <scope>NUCLEOTIDE SEQUENCE [LARGE SCALE GENOMIC DNA]</scope>
    <source>
        <strain evidence="2">Wonlab-2016</strain>
    </source>
</reference>
<dbReference type="EMBL" id="JACVVK020000003">
    <property type="protein sequence ID" value="KAK7507792.1"/>
    <property type="molecule type" value="Genomic_DNA"/>
</dbReference>
<keyword evidence="3" id="KW-1185">Reference proteome</keyword>
<evidence type="ECO:0000313" key="3">
    <source>
        <dbReference type="Proteomes" id="UP001519460"/>
    </source>
</evidence>
<accession>A0ABD0M8U2</accession>
<comment type="caution">
    <text evidence="2">The sequence shown here is derived from an EMBL/GenBank/DDBJ whole genome shotgun (WGS) entry which is preliminary data.</text>
</comment>
<feature type="compositionally biased region" description="Low complexity" evidence="1">
    <location>
        <begin position="280"/>
        <end position="291"/>
    </location>
</feature>
<feature type="compositionally biased region" description="Basic and acidic residues" evidence="1">
    <location>
        <begin position="244"/>
        <end position="256"/>
    </location>
</feature>
<sequence length="370" mass="39897">MAEEKMEAGASNSTNTGGLDQSANIDFASHDFDPLSVLYSPDFLASDTNLATYDSVQHFLTTHLSKVRAEKSSACAEPSSQKLEGTDTLRTEPDSVPTTERTSTEAETTKTSTDLGGDTTTPPHSRGGGADVAAAMELSDIEGACTPTVSGGGVVPSADRRKKPRVNVITQMQTSYNRGPLNLLKRSVAEKLKVRVWTRSVRNVRGIMTGYVVAFDKHLNLAMIDVDELYRKPPGKHQKAGKKASKEADVPEKHEDNTEEPLVYPQTQWQPAERTAETGSPSVPSVNSSSSLRQLSDHCGHDPGWLFTGAGKDVIGEVTSAFSGMHVFDETDMSQLLGVKTRRLLSRHLNQVLLRGDHVVAVALAEPPCG</sequence>
<feature type="region of interest" description="Disordered" evidence="1">
    <location>
        <begin position="68"/>
        <end position="128"/>
    </location>
</feature>
<dbReference type="InterPro" id="IPR010920">
    <property type="entry name" value="LSM_dom_sf"/>
</dbReference>
<organism evidence="2 3">
    <name type="scientific">Batillaria attramentaria</name>
    <dbReference type="NCBI Taxonomy" id="370345"/>
    <lineage>
        <taxon>Eukaryota</taxon>
        <taxon>Metazoa</taxon>
        <taxon>Spiralia</taxon>
        <taxon>Lophotrochozoa</taxon>
        <taxon>Mollusca</taxon>
        <taxon>Gastropoda</taxon>
        <taxon>Caenogastropoda</taxon>
        <taxon>Sorbeoconcha</taxon>
        <taxon>Cerithioidea</taxon>
        <taxon>Batillariidae</taxon>
        <taxon>Batillaria</taxon>
    </lineage>
</organism>
<feature type="compositionally biased region" description="Polar residues" evidence="1">
    <location>
        <begin position="10"/>
        <end position="24"/>
    </location>
</feature>
<dbReference type="AlphaFoldDB" id="A0ABD0M8U2"/>
<name>A0ABD0M8U2_9CAEN</name>
<dbReference type="Gene3D" id="2.30.30.100">
    <property type="match status" value="1"/>
</dbReference>
<dbReference type="PANTHER" id="PTHR21415:SF1">
    <property type="entry name" value="U7 SNRNA-ASSOCIATED SM-LIKE PROTEIN LSM11"/>
    <property type="match status" value="1"/>
</dbReference>
<feature type="region of interest" description="Disordered" evidence="1">
    <location>
        <begin position="1"/>
        <end position="25"/>
    </location>
</feature>
<proteinExistence type="predicted"/>
<dbReference type="Proteomes" id="UP001519460">
    <property type="component" value="Unassembled WGS sequence"/>
</dbReference>
<evidence type="ECO:0000313" key="2">
    <source>
        <dbReference type="EMBL" id="KAK7507792.1"/>
    </source>
</evidence>
<feature type="compositionally biased region" description="Basic and acidic residues" evidence="1">
    <location>
        <begin position="84"/>
        <end position="93"/>
    </location>
</feature>
<dbReference type="PANTHER" id="PTHR21415">
    <property type="entry name" value="U7 SNRNA-ASSOCIATED SM-LIKE PROTEIN LSM11"/>
    <property type="match status" value="1"/>
</dbReference>
<dbReference type="SUPFAM" id="SSF50182">
    <property type="entry name" value="Sm-like ribonucleoproteins"/>
    <property type="match status" value="1"/>
</dbReference>
<evidence type="ECO:0008006" key="4">
    <source>
        <dbReference type="Google" id="ProtNLM"/>
    </source>
</evidence>
<protein>
    <recommendedName>
        <fullName evidence="4">LSM domain-containing protein</fullName>
    </recommendedName>
</protein>
<feature type="region of interest" description="Disordered" evidence="1">
    <location>
        <begin position="232"/>
        <end position="295"/>
    </location>
</feature>
<gene>
    <name evidence="2" type="ORF">BaRGS_00000757</name>
</gene>
<evidence type="ECO:0000256" key="1">
    <source>
        <dbReference type="SAM" id="MobiDB-lite"/>
    </source>
</evidence>
<dbReference type="InterPro" id="IPR039267">
    <property type="entry name" value="Lsm11"/>
</dbReference>
<feature type="compositionally biased region" description="Basic residues" evidence="1">
    <location>
        <begin position="233"/>
        <end position="243"/>
    </location>
</feature>